<evidence type="ECO:0000313" key="21">
    <source>
        <dbReference type="EMBL" id="EEB13466.1"/>
    </source>
</evidence>
<dbReference type="GO" id="GO:0016020">
    <property type="term" value="C:membrane"/>
    <property type="evidence" value="ECO:0007669"/>
    <property type="project" value="UniProtKB-SubCell"/>
</dbReference>
<evidence type="ECO:0000256" key="4">
    <source>
        <dbReference type="ARBA" id="ARBA00004760"/>
    </source>
</evidence>
<keyword evidence="13 19" id="KW-1133">Transmembrane helix</keyword>
<dbReference type="GO" id="GO:0004758">
    <property type="term" value="F:serine C-palmitoyltransferase activity"/>
    <property type="evidence" value="ECO:0007669"/>
    <property type="project" value="UniProtKB-EC"/>
</dbReference>
<keyword evidence="16 21" id="KW-0012">Acyltransferase</keyword>
<dbReference type="InterPro" id="IPR015422">
    <property type="entry name" value="PyrdxlP-dep_Trfase_small"/>
</dbReference>
<dbReference type="Proteomes" id="UP000009046">
    <property type="component" value="Unassembled WGS sequence"/>
</dbReference>
<dbReference type="InterPro" id="IPR015421">
    <property type="entry name" value="PyrdxlP-dep_Trfase_major"/>
</dbReference>
<comment type="subcellular location">
    <subcellularLocation>
        <location evidence="2">Endoplasmic reticulum</location>
    </subcellularLocation>
    <subcellularLocation>
        <location evidence="3">Membrane</location>
    </subcellularLocation>
</comment>
<sequence>MAVNGTVNSTRKDFSSKITNNLKCLNGNKNGFVNHFKNKEINVEVQENCNGFLQQKLSINSVQEKKKKMEKPKDRESFEEVPLYTAVMTYLGFYILMILGYINQLFFTPKVAVEKHRDGYVPLYDAFEKFYMRYVYRRVRDCWNQPICSVPGAEVVLKDRVTHDYGWSFQFTGTETKCLNLGSYNYLGFAESSGPCAEAAKEALLQYGAALCSPVREYGTTPLHIELEKTTARFLGVEDAIVFGMGFATNSLNIPCLVSSGCLVLSDEKNHASLILGLRLSGASIKVFKHNNMKSLEKVIRQSIIAGQPKTGEPWKKILIVVEGVFSMEGSIVHLPELLRIKKKYKAYLYLDEAHSIGALGENGRGVVDYYNCDPKDVDVLMGTFTKSFGSAGGYIAGSKKLIDYIRLNSHAGCYASSMSPPIAAQILSSMKIIMGEDGTNEGARRIKQLAKNTQYFRKRLRQIGVITYGNENSPVVPLLVYMFSKIGAVVRTLKRKKIATVGVGFPATPLMEGRIRFCLSAGHTKKQLDYALDIISDISDKLGLKYSRLPKPEEPVLYETDNEIE</sequence>
<dbReference type="InterPro" id="IPR001917">
    <property type="entry name" value="Aminotrans_II_pyridoxalP_BS"/>
</dbReference>
<evidence type="ECO:0000256" key="12">
    <source>
        <dbReference type="ARBA" id="ARBA00022919"/>
    </source>
</evidence>
<evidence type="ECO:0000256" key="6">
    <source>
        <dbReference type="ARBA" id="ARBA00008392"/>
    </source>
</evidence>
<dbReference type="GO" id="GO:0046512">
    <property type="term" value="P:sphingosine biosynthetic process"/>
    <property type="evidence" value="ECO:0007669"/>
    <property type="project" value="TreeGrafter"/>
</dbReference>
<dbReference type="GO" id="GO:0005783">
    <property type="term" value="C:endoplasmic reticulum"/>
    <property type="evidence" value="ECO:0007669"/>
    <property type="project" value="UniProtKB-SubCell"/>
</dbReference>
<evidence type="ECO:0000256" key="11">
    <source>
        <dbReference type="ARBA" id="ARBA00022898"/>
    </source>
</evidence>
<evidence type="ECO:0000256" key="13">
    <source>
        <dbReference type="ARBA" id="ARBA00022989"/>
    </source>
</evidence>
<comment type="pathway">
    <text evidence="5">Sphingolipid metabolism.</text>
</comment>
<dbReference type="GO" id="GO:0030170">
    <property type="term" value="F:pyridoxal phosphate binding"/>
    <property type="evidence" value="ECO:0007669"/>
    <property type="project" value="InterPro"/>
</dbReference>
<dbReference type="InterPro" id="IPR050087">
    <property type="entry name" value="AON_synthase_class-II"/>
</dbReference>
<dbReference type="InterPro" id="IPR015424">
    <property type="entry name" value="PyrdxlP-dep_Trfase"/>
</dbReference>
<protein>
    <recommendedName>
        <fullName evidence="7">serine C-palmitoyltransferase</fullName>
        <ecNumber evidence="7">2.3.1.50</ecNumber>
    </recommendedName>
</protein>
<keyword evidence="12" id="KW-0746">Sphingolipid metabolism</keyword>
<evidence type="ECO:0000256" key="2">
    <source>
        <dbReference type="ARBA" id="ARBA00004240"/>
    </source>
</evidence>
<dbReference type="FunCoup" id="E0VJB0">
    <property type="interactions" value="775"/>
</dbReference>
<keyword evidence="8 21" id="KW-0808">Transferase</keyword>
<dbReference type="Gene3D" id="3.40.640.10">
    <property type="entry name" value="Type I PLP-dependent aspartate aminotransferase-like (Major domain)"/>
    <property type="match status" value="1"/>
</dbReference>
<dbReference type="HOGENOM" id="CLU_015846_7_1_1"/>
<dbReference type="EMBL" id="AAZO01002797">
    <property type="status" value="NOT_ANNOTATED_CDS"/>
    <property type="molecule type" value="Genomic_DNA"/>
</dbReference>
<dbReference type="KEGG" id="phu:Phum_PHUM241300"/>
<dbReference type="GO" id="GO:0017059">
    <property type="term" value="C:serine palmitoyltransferase complex"/>
    <property type="evidence" value="ECO:0007669"/>
    <property type="project" value="TreeGrafter"/>
</dbReference>
<keyword evidence="11 18" id="KW-0663">Pyridoxal phosphate</keyword>
<dbReference type="PROSITE" id="PS00599">
    <property type="entry name" value="AA_TRANSFER_CLASS_2"/>
    <property type="match status" value="1"/>
</dbReference>
<feature type="transmembrane region" description="Helical" evidence="19">
    <location>
        <begin position="81"/>
        <end position="102"/>
    </location>
</feature>
<evidence type="ECO:0000256" key="7">
    <source>
        <dbReference type="ARBA" id="ARBA00013220"/>
    </source>
</evidence>
<dbReference type="PANTHER" id="PTHR13693:SF3">
    <property type="entry name" value="LD36009P"/>
    <property type="match status" value="1"/>
</dbReference>
<evidence type="ECO:0000256" key="5">
    <source>
        <dbReference type="ARBA" id="ARBA00004991"/>
    </source>
</evidence>
<keyword evidence="14" id="KW-0443">Lipid metabolism</keyword>
<dbReference type="eggNOG" id="KOG1357">
    <property type="taxonomic scope" value="Eukaryota"/>
</dbReference>
<dbReference type="FunFam" id="3.40.640.10:FF:000047">
    <property type="entry name" value="serine palmitoyltransferase 2 isoform X1"/>
    <property type="match status" value="1"/>
</dbReference>
<dbReference type="EnsemblMetazoa" id="PHUM241300-RA">
    <property type="protein sequence ID" value="PHUM241300-PA"/>
    <property type="gene ID" value="PHUM241300"/>
</dbReference>
<dbReference type="InParanoid" id="E0VJB0"/>
<evidence type="ECO:0000259" key="20">
    <source>
        <dbReference type="Pfam" id="PF00155"/>
    </source>
</evidence>
<comment type="cofactor">
    <cofactor evidence="1 18">
        <name>pyridoxal 5'-phosphate</name>
        <dbReference type="ChEBI" id="CHEBI:597326"/>
    </cofactor>
</comment>
<feature type="domain" description="Aminotransferase class I/classII large" evidence="20">
    <location>
        <begin position="177"/>
        <end position="536"/>
    </location>
</feature>
<dbReference type="InterPro" id="IPR004839">
    <property type="entry name" value="Aminotransferase_I/II_large"/>
</dbReference>
<proteinExistence type="inferred from homology"/>
<evidence type="ECO:0000313" key="23">
    <source>
        <dbReference type="Proteomes" id="UP000009046"/>
    </source>
</evidence>
<dbReference type="OrthoDB" id="65434at2759"/>
<keyword evidence="10" id="KW-0256">Endoplasmic reticulum</keyword>
<dbReference type="CTD" id="8230738"/>
<reference evidence="22" key="3">
    <citation type="submission" date="2021-02" db="UniProtKB">
        <authorList>
            <consortium name="EnsemblMetazoa"/>
        </authorList>
    </citation>
    <scope>IDENTIFICATION</scope>
    <source>
        <strain evidence="22">USDA</strain>
    </source>
</reference>
<evidence type="ECO:0000256" key="9">
    <source>
        <dbReference type="ARBA" id="ARBA00022692"/>
    </source>
</evidence>
<dbReference type="STRING" id="121224.E0VJB0"/>
<comment type="similarity">
    <text evidence="6 18">Belongs to the class-II pyridoxal-phosphate-dependent aminotransferase family.</text>
</comment>
<dbReference type="EMBL" id="DS235221">
    <property type="protein sequence ID" value="EEB13466.1"/>
    <property type="molecule type" value="Genomic_DNA"/>
</dbReference>
<organism>
    <name type="scientific">Pediculus humanus subsp. corporis</name>
    <name type="common">Body louse</name>
    <dbReference type="NCBI Taxonomy" id="121224"/>
    <lineage>
        <taxon>Eukaryota</taxon>
        <taxon>Metazoa</taxon>
        <taxon>Ecdysozoa</taxon>
        <taxon>Arthropoda</taxon>
        <taxon>Hexapoda</taxon>
        <taxon>Insecta</taxon>
        <taxon>Pterygota</taxon>
        <taxon>Neoptera</taxon>
        <taxon>Paraneoptera</taxon>
        <taxon>Psocodea</taxon>
        <taxon>Troctomorpha</taxon>
        <taxon>Phthiraptera</taxon>
        <taxon>Anoplura</taxon>
        <taxon>Pediculidae</taxon>
        <taxon>Pediculus</taxon>
    </lineage>
</organism>
<dbReference type="GeneID" id="8230738"/>
<evidence type="ECO:0000256" key="1">
    <source>
        <dbReference type="ARBA" id="ARBA00001933"/>
    </source>
</evidence>
<evidence type="ECO:0000256" key="17">
    <source>
        <dbReference type="ARBA" id="ARBA00048528"/>
    </source>
</evidence>
<evidence type="ECO:0000256" key="10">
    <source>
        <dbReference type="ARBA" id="ARBA00022824"/>
    </source>
</evidence>
<evidence type="ECO:0000313" key="22">
    <source>
        <dbReference type="EnsemblMetazoa" id="PHUM241300-PA"/>
    </source>
</evidence>
<dbReference type="EC" id="2.3.1.50" evidence="7"/>
<dbReference type="PANTHER" id="PTHR13693">
    <property type="entry name" value="CLASS II AMINOTRANSFERASE/8-AMINO-7-OXONONANOATE SYNTHASE"/>
    <property type="match status" value="1"/>
</dbReference>
<keyword evidence="9 19" id="KW-0812">Transmembrane</keyword>
<evidence type="ECO:0000256" key="3">
    <source>
        <dbReference type="ARBA" id="ARBA00004370"/>
    </source>
</evidence>
<dbReference type="GO" id="GO:0046513">
    <property type="term" value="P:ceramide biosynthetic process"/>
    <property type="evidence" value="ECO:0007669"/>
    <property type="project" value="TreeGrafter"/>
</dbReference>
<reference evidence="21" key="2">
    <citation type="submission" date="2007-04" db="EMBL/GenBank/DDBJ databases">
        <title>The genome of the human body louse.</title>
        <authorList>
            <consortium name="The Human Body Louse Genome Consortium"/>
            <person name="Kirkness E."/>
            <person name="Walenz B."/>
            <person name="Hass B."/>
            <person name="Bruggner R."/>
            <person name="Strausberg R."/>
        </authorList>
    </citation>
    <scope>NUCLEOTIDE SEQUENCE</scope>
    <source>
        <strain evidence="21">USDA</strain>
    </source>
</reference>
<keyword evidence="23" id="KW-1185">Reference proteome</keyword>
<dbReference type="SUPFAM" id="SSF53383">
    <property type="entry name" value="PLP-dependent transferases"/>
    <property type="match status" value="1"/>
</dbReference>
<dbReference type="VEuPathDB" id="VectorBase:PHUM241300"/>
<name>E0VJB0_PEDHC</name>
<dbReference type="RefSeq" id="XP_002426204.1">
    <property type="nucleotide sequence ID" value="XM_002426159.1"/>
</dbReference>
<evidence type="ECO:0000256" key="18">
    <source>
        <dbReference type="RuleBase" id="RU003693"/>
    </source>
</evidence>
<comment type="catalytic activity">
    <reaction evidence="17">
        <text>L-serine + hexadecanoyl-CoA + H(+) = 3-oxosphinganine + CO2 + CoA</text>
        <dbReference type="Rhea" id="RHEA:14761"/>
        <dbReference type="ChEBI" id="CHEBI:15378"/>
        <dbReference type="ChEBI" id="CHEBI:16526"/>
        <dbReference type="ChEBI" id="CHEBI:33384"/>
        <dbReference type="ChEBI" id="CHEBI:57287"/>
        <dbReference type="ChEBI" id="CHEBI:57379"/>
        <dbReference type="ChEBI" id="CHEBI:58299"/>
        <dbReference type="EC" id="2.3.1.50"/>
    </reaction>
</comment>
<reference evidence="21" key="1">
    <citation type="submission" date="2007-04" db="EMBL/GenBank/DDBJ databases">
        <title>Annotation of Pediculus humanus corporis strain USDA.</title>
        <authorList>
            <person name="Kirkness E."/>
            <person name="Hannick L."/>
            <person name="Hass B."/>
            <person name="Bruggner R."/>
            <person name="Lawson D."/>
            <person name="Bidwell S."/>
            <person name="Joardar V."/>
            <person name="Caler E."/>
            <person name="Walenz B."/>
            <person name="Inman J."/>
            <person name="Schobel S."/>
            <person name="Galinsky K."/>
            <person name="Amedeo P."/>
            <person name="Strausberg R."/>
        </authorList>
    </citation>
    <scope>NUCLEOTIDE SEQUENCE</scope>
    <source>
        <strain evidence="21">USDA</strain>
    </source>
</reference>
<dbReference type="Pfam" id="PF00155">
    <property type="entry name" value="Aminotran_1_2"/>
    <property type="match status" value="1"/>
</dbReference>
<gene>
    <name evidence="22" type="primary">8230738</name>
    <name evidence="21" type="ORF">Phum_PHUM241300</name>
</gene>
<dbReference type="AlphaFoldDB" id="E0VJB0"/>
<evidence type="ECO:0000256" key="8">
    <source>
        <dbReference type="ARBA" id="ARBA00022679"/>
    </source>
</evidence>
<evidence type="ECO:0000256" key="16">
    <source>
        <dbReference type="ARBA" id="ARBA00023315"/>
    </source>
</evidence>
<keyword evidence="15 19" id="KW-0472">Membrane</keyword>
<accession>E0VJB0</accession>
<comment type="pathway">
    <text evidence="4">Lipid metabolism; sphingolipid metabolism.</text>
</comment>
<dbReference type="Gene3D" id="3.90.1150.10">
    <property type="entry name" value="Aspartate Aminotransferase, domain 1"/>
    <property type="match status" value="1"/>
</dbReference>
<evidence type="ECO:0000256" key="15">
    <source>
        <dbReference type="ARBA" id="ARBA00023136"/>
    </source>
</evidence>
<dbReference type="CDD" id="cd06454">
    <property type="entry name" value="KBL_like"/>
    <property type="match status" value="1"/>
</dbReference>
<evidence type="ECO:0000256" key="19">
    <source>
        <dbReference type="SAM" id="Phobius"/>
    </source>
</evidence>
<evidence type="ECO:0000256" key="14">
    <source>
        <dbReference type="ARBA" id="ARBA00023098"/>
    </source>
</evidence>
<dbReference type="OMA" id="QPRANGC"/>